<dbReference type="InterPro" id="IPR052742">
    <property type="entry name" value="Mito_N-acetyltransferase"/>
</dbReference>
<dbReference type="PROSITE" id="PS51186">
    <property type="entry name" value="GNAT"/>
    <property type="match status" value="1"/>
</dbReference>
<dbReference type="InterPro" id="IPR015416">
    <property type="entry name" value="Znf_H2C2_histone_UAS-bd"/>
</dbReference>
<reference evidence="3" key="1">
    <citation type="submission" date="2023-07" db="EMBL/GenBank/DDBJ databases">
        <title>Black Yeasts Isolated from many extreme environments.</title>
        <authorList>
            <person name="Coleine C."/>
            <person name="Stajich J.E."/>
            <person name="Selbmann L."/>
        </authorList>
    </citation>
    <scope>NUCLEOTIDE SEQUENCE</scope>
    <source>
        <strain evidence="3">CCFEE 5485</strain>
    </source>
</reference>
<feature type="domain" description="N-acetyltransferase" evidence="2">
    <location>
        <begin position="132"/>
        <end position="286"/>
    </location>
</feature>
<dbReference type="Proteomes" id="UP001274830">
    <property type="component" value="Unassembled WGS sequence"/>
</dbReference>
<sequence>MSGFGKRSRRRIQRFEKYRGIYRNAIPTTTRNRGINSAPQPKEARFHHGTTTITMPAMLDDPTAPAIYRVSGEPPFPVPYGDNPPDISLRQVTLRDRVTIATLVPFSSPQQVPHKLTAYLCELLNKEIEKGDTYPMMEPMPLSSFGAYWFANFGAVMVLGDIQDVAEIMQMEQQSADWAKQCLGSFYVKPNYPGRSSHVCNGGFLVTDAARNRGVGRLMGEGYLEWAPKLGYTYSVFNLVYETNVASLRIWDALGFKRIGRVKGCGNLKSYPDQLIDAIIFGRELGGEGDEYVSEERFDKIRFYLKTGSYPTGSDRAEKSRLRSAATHYRLIPSESGREEDDVLMLKGKEVVSDPHRQYEIARNIHNASHGGINKTTAIIAEKYHWVRIKETVSTAIRNCSECKDVTPKPAQTLPASLRKKQGDTTPPTTRGRKSAAAVVAGEDETMDGLEREQDEKLPDAGAGAAQSLDDQAMQHDVPVASMQYQSPPPQQDYGDLPVDPQIMESMEDWQKRLTMAENAMLLDSGTGDVQAGSLADEVQKANRSHGGYQVAPGYGGGGEARMRAELEAQIMNEVGTQQGSIGTVARAGTSGKVRGRGGR</sequence>
<dbReference type="Pfam" id="PF09337">
    <property type="entry name" value="zf-H2C2"/>
    <property type="match status" value="1"/>
</dbReference>
<dbReference type="GO" id="GO:0016747">
    <property type="term" value="F:acyltransferase activity, transferring groups other than amino-acyl groups"/>
    <property type="evidence" value="ECO:0007669"/>
    <property type="project" value="InterPro"/>
</dbReference>
<dbReference type="Gene3D" id="3.40.630.30">
    <property type="match status" value="1"/>
</dbReference>
<gene>
    <name evidence="3" type="primary">SPT10</name>
    <name evidence="3" type="ORF">LTR78_002959</name>
</gene>
<evidence type="ECO:0000256" key="1">
    <source>
        <dbReference type="SAM" id="MobiDB-lite"/>
    </source>
</evidence>
<accession>A0AAE1C445</accession>
<dbReference type="GO" id="GO:0005634">
    <property type="term" value="C:nucleus"/>
    <property type="evidence" value="ECO:0007669"/>
    <property type="project" value="TreeGrafter"/>
</dbReference>
<feature type="region of interest" description="Disordered" evidence="1">
    <location>
        <begin position="405"/>
        <end position="449"/>
    </location>
</feature>
<evidence type="ECO:0000313" key="4">
    <source>
        <dbReference type="Proteomes" id="UP001274830"/>
    </source>
</evidence>
<name>A0AAE1C445_9PEZI</name>
<keyword evidence="4" id="KW-1185">Reference proteome</keyword>
<dbReference type="AlphaFoldDB" id="A0AAE1C445"/>
<feature type="region of interest" description="Disordered" evidence="1">
    <location>
        <begin position="578"/>
        <end position="600"/>
    </location>
</feature>
<dbReference type="InterPro" id="IPR000182">
    <property type="entry name" value="GNAT_dom"/>
</dbReference>
<comment type="caution">
    <text evidence="3">The sequence shown here is derived from an EMBL/GenBank/DDBJ whole genome shotgun (WGS) entry which is preliminary data.</text>
</comment>
<evidence type="ECO:0000259" key="2">
    <source>
        <dbReference type="PROSITE" id="PS51186"/>
    </source>
</evidence>
<dbReference type="EMBL" id="JAUTXT010000007">
    <property type="protein sequence ID" value="KAK3677421.1"/>
    <property type="molecule type" value="Genomic_DNA"/>
</dbReference>
<organism evidence="3 4">
    <name type="scientific">Recurvomyces mirabilis</name>
    <dbReference type="NCBI Taxonomy" id="574656"/>
    <lineage>
        <taxon>Eukaryota</taxon>
        <taxon>Fungi</taxon>
        <taxon>Dikarya</taxon>
        <taxon>Ascomycota</taxon>
        <taxon>Pezizomycotina</taxon>
        <taxon>Dothideomycetes</taxon>
        <taxon>Dothideomycetidae</taxon>
        <taxon>Mycosphaerellales</taxon>
        <taxon>Teratosphaeriaceae</taxon>
        <taxon>Recurvomyces</taxon>
    </lineage>
</organism>
<protein>
    <submittedName>
        <fullName evidence="3">Protein spt10</fullName>
    </submittedName>
</protein>
<dbReference type="SUPFAM" id="SSF55729">
    <property type="entry name" value="Acyl-CoA N-acyltransferases (Nat)"/>
    <property type="match status" value="1"/>
</dbReference>
<dbReference type="PANTHER" id="PTHR43138">
    <property type="entry name" value="ACETYLTRANSFERASE, GNAT FAMILY"/>
    <property type="match status" value="1"/>
</dbReference>
<evidence type="ECO:0000313" key="3">
    <source>
        <dbReference type="EMBL" id="KAK3677421.1"/>
    </source>
</evidence>
<dbReference type="Gene3D" id="1.10.340.70">
    <property type="match status" value="1"/>
</dbReference>
<proteinExistence type="predicted"/>
<dbReference type="PANTHER" id="PTHR43138:SF2">
    <property type="entry name" value="PROTEIN SPT10"/>
    <property type="match status" value="1"/>
</dbReference>
<dbReference type="InterPro" id="IPR016181">
    <property type="entry name" value="Acyl_CoA_acyltransferase"/>
</dbReference>